<dbReference type="SMART" id="SM00267">
    <property type="entry name" value="GGDEF"/>
    <property type="match status" value="1"/>
</dbReference>
<name>A0A2T0R6R4_9ACTN</name>
<feature type="domain" description="PAS" evidence="1">
    <location>
        <begin position="154"/>
        <end position="224"/>
    </location>
</feature>
<dbReference type="PANTHER" id="PTHR44757:SF2">
    <property type="entry name" value="BIOFILM ARCHITECTURE MAINTENANCE PROTEIN MBAA"/>
    <property type="match status" value="1"/>
</dbReference>
<dbReference type="SUPFAM" id="SSF141868">
    <property type="entry name" value="EAL domain-like"/>
    <property type="match status" value="1"/>
</dbReference>
<feature type="domain" description="PAS" evidence="1">
    <location>
        <begin position="29"/>
        <end position="84"/>
    </location>
</feature>
<dbReference type="Pfam" id="PF00563">
    <property type="entry name" value="EAL"/>
    <property type="match status" value="1"/>
</dbReference>
<protein>
    <submittedName>
        <fullName evidence="4">PAS domain S-box-containing protein/diguanylate cyclase (GGDEF)-like protein</fullName>
    </submittedName>
</protein>
<feature type="domain" description="EAL" evidence="2">
    <location>
        <begin position="454"/>
        <end position="699"/>
    </location>
</feature>
<accession>A0A2T0R6R4</accession>
<dbReference type="InterPro" id="IPR035919">
    <property type="entry name" value="EAL_sf"/>
</dbReference>
<dbReference type="Proteomes" id="UP000238083">
    <property type="component" value="Unassembled WGS sequence"/>
</dbReference>
<dbReference type="SMART" id="SM00052">
    <property type="entry name" value="EAL"/>
    <property type="match status" value="1"/>
</dbReference>
<dbReference type="Gene3D" id="3.30.70.270">
    <property type="match status" value="1"/>
</dbReference>
<dbReference type="InterPro" id="IPR029787">
    <property type="entry name" value="Nucleotide_cyclase"/>
</dbReference>
<gene>
    <name evidence="4" type="ORF">CLV37_103289</name>
</gene>
<proteinExistence type="predicted"/>
<comment type="caution">
    <text evidence="4">The sequence shown here is derived from an EMBL/GenBank/DDBJ whole genome shotgun (WGS) entry which is preliminary data.</text>
</comment>
<dbReference type="Gene3D" id="3.30.450.20">
    <property type="entry name" value="PAS domain"/>
    <property type="match status" value="2"/>
</dbReference>
<dbReference type="InterPro" id="IPR001633">
    <property type="entry name" value="EAL_dom"/>
</dbReference>
<dbReference type="InterPro" id="IPR000014">
    <property type="entry name" value="PAS"/>
</dbReference>
<dbReference type="CDD" id="cd00130">
    <property type="entry name" value="PAS"/>
    <property type="match status" value="2"/>
</dbReference>
<dbReference type="PROSITE" id="PS50887">
    <property type="entry name" value="GGDEF"/>
    <property type="match status" value="1"/>
</dbReference>
<dbReference type="PANTHER" id="PTHR44757">
    <property type="entry name" value="DIGUANYLATE CYCLASE DGCP"/>
    <property type="match status" value="1"/>
</dbReference>
<organism evidence="4 5">
    <name type="scientific">Kineococcus rhizosphaerae</name>
    <dbReference type="NCBI Taxonomy" id="559628"/>
    <lineage>
        <taxon>Bacteria</taxon>
        <taxon>Bacillati</taxon>
        <taxon>Actinomycetota</taxon>
        <taxon>Actinomycetes</taxon>
        <taxon>Kineosporiales</taxon>
        <taxon>Kineosporiaceae</taxon>
        <taxon>Kineococcus</taxon>
    </lineage>
</organism>
<dbReference type="PROSITE" id="PS50112">
    <property type="entry name" value="PAS"/>
    <property type="match status" value="2"/>
</dbReference>
<evidence type="ECO:0000313" key="5">
    <source>
        <dbReference type="Proteomes" id="UP000238083"/>
    </source>
</evidence>
<dbReference type="Pfam" id="PF00990">
    <property type="entry name" value="GGDEF"/>
    <property type="match status" value="1"/>
</dbReference>
<dbReference type="SUPFAM" id="SSF55785">
    <property type="entry name" value="PYP-like sensor domain (PAS domain)"/>
    <property type="match status" value="2"/>
</dbReference>
<dbReference type="OrthoDB" id="23692at2"/>
<dbReference type="PROSITE" id="PS50883">
    <property type="entry name" value="EAL"/>
    <property type="match status" value="1"/>
</dbReference>
<reference evidence="4 5" key="1">
    <citation type="submission" date="2018-03" db="EMBL/GenBank/DDBJ databases">
        <title>Genomic Encyclopedia of Archaeal and Bacterial Type Strains, Phase II (KMG-II): from individual species to whole genera.</title>
        <authorList>
            <person name="Goeker M."/>
        </authorList>
    </citation>
    <scope>NUCLEOTIDE SEQUENCE [LARGE SCALE GENOMIC DNA]</scope>
    <source>
        <strain evidence="4 5">DSM 19711</strain>
    </source>
</reference>
<dbReference type="CDD" id="cd01949">
    <property type="entry name" value="GGDEF"/>
    <property type="match status" value="1"/>
</dbReference>
<sequence length="699" mass="75754">MDERCTDPAAEVERLRAQLDAERRQAASERANLVTLLENIPTGICEFSDENSLVWANRAFRDMVGLGMDRLTGDGWRATVHPDDAGIPARAVRTPGGLRAGIRHVDVDGGIHHCDSTVVLLTSTDAQGREVVRPLVNVHEVTPIHHATEAALAEERRFRALFDSSPIGIAVSDGQDVVSDLNPAWARMLRVDPALVLGRVFQEVHPPFAEALDREAIRAGLAADGRYEWQGWMPRFDGTRFWAHLVVSYSVDALGNPVVVSQVQDHDEVHRGREALAHAARHDILTDLPNRASILETLQGMLTRTADGPEQVGVLFCDLDRFKVVNDSLGHAAGDELLVAVADRLRAGLREGDHVGRLGGDEFVVLLDELTGPQDAVRVAERLRASLEEDVDLAGHPVRCGISIGIALSDPDGPPATAAALLRDADTAMYRAKNRSRGGFQLFAPAMHEEAVARLELEDDLRRAVEQDEFVVHYQPIARLEDGARMAFEALVRWQHPERGTLGPETFLDAAVECGLTPAIDSSVLNQVATFLVTHPTEIVAVNVSAQRLDGTFGDAVARALARVGAAGYRLMVELRESALLTDDTQLAAELHDLESLGVTVIVDDFGTGSSVLTSLHELPVRGLKMGTAFTAGLPGNRRMVASILGLADGLDVECIATGVETAEQAQFLREAGWHAAQGWFFGGVAPESHWFPVVLPLD</sequence>
<dbReference type="Gene3D" id="3.20.20.450">
    <property type="entry name" value="EAL domain"/>
    <property type="match status" value="1"/>
</dbReference>
<dbReference type="NCBIfam" id="TIGR00229">
    <property type="entry name" value="sensory_box"/>
    <property type="match status" value="1"/>
</dbReference>
<dbReference type="RefSeq" id="WP_106209130.1">
    <property type="nucleotide sequence ID" value="NZ_PVZF01000003.1"/>
</dbReference>
<dbReference type="EMBL" id="PVZF01000003">
    <property type="protein sequence ID" value="PRY16857.1"/>
    <property type="molecule type" value="Genomic_DNA"/>
</dbReference>
<evidence type="ECO:0000259" key="3">
    <source>
        <dbReference type="PROSITE" id="PS50887"/>
    </source>
</evidence>
<feature type="domain" description="GGDEF" evidence="3">
    <location>
        <begin position="310"/>
        <end position="445"/>
    </location>
</feature>
<dbReference type="InterPro" id="IPR043128">
    <property type="entry name" value="Rev_trsase/Diguanyl_cyclase"/>
</dbReference>
<dbReference type="CDD" id="cd01948">
    <property type="entry name" value="EAL"/>
    <property type="match status" value="1"/>
</dbReference>
<evidence type="ECO:0000259" key="2">
    <source>
        <dbReference type="PROSITE" id="PS50883"/>
    </source>
</evidence>
<dbReference type="Pfam" id="PF13188">
    <property type="entry name" value="PAS_8"/>
    <property type="match status" value="2"/>
</dbReference>
<evidence type="ECO:0000313" key="4">
    <source>
        <dbReference type="EMBL" id="PRY16857.1"/>
    </source>
</evidence>
<dbReference type="InterPro" id="IPR052155">
    <property type="entry name" value="Biofilm_reg_signaling"/>
</dbReference>
<dbReference type="AlphaFoldDB" id="A0A2T0R6R4"/>
<dbReference type="InterPro" id="IPR000160">
    <property type="entry name" value="GGDEF_dom"/>
</dbReference>
<keyword evidence="5" id="KW-1185">Reference proteome</keyword>
<dbReference type="SUPFAM" id="SSF55073">
    <property type="entry name" value="Nucleotide cyclase"/>
    <property type="match status" value="1"/>
</dbReference>
<dbReference type="SMART" id="SM00091">
    <property type="entry name" value="PAS"/>
    <property type="match status" value="2"/>
</dbReference>
<dbReference type="NCBIfam" id="TIGR00254">
    <property type="entry name" value="GGDEF"/>
    <property type="match status" value="1"/>
</dbReference>
<evidence type="ECO:0000259" key="1">
    <source>
        <dbReference type="PROSITE" id="PS50112"/>
    </source>
</evidence>
<dbReference type="InterPro" id="IPR035965">
    <property type="entry name" value="PAS-like_dom_sf"/>
</dbReference>